<organism evidence="2 3">
    <name type="scientific">Pseudomonas phage uligo</name>
    <dbReference type="NCBI Taxonomy" id="2048979"/>
    <lineage>
        <taxon>Viruses</taxon>
        <taxon>Duplodnaviria</taxon>
        <taxon>Heunggongvirae</taxon>
        <taxon>Uroviricota</taxon>
        <taxon>Caudoviricetes</taxon>
        <taxon>Autographivirales</taxon>
        <taxon>Autosignataviridae</taxon>
        <taxon>Colwellvirinae</taxon>
        <taxon>Uliginvirus</taxon>
        <taxon>Uliginvirus uligo</taxon>
    </lineage>
</organism>
<evidence type="ECO:0000256" key="1">
    <source>
        <dbReference type="SAM" id="Phobius"/>
    </source>
</evidence>
<evidence type="ECO:0000313" key="3">
    <source>
        <dbReference type="Proteomes" id="UP000240374"/>
    </source>
</evidence>
<reference evidence="2" key="1">
    <citation type="submission" date="2018-04" db="EMBL/GenBank/DDBJ databases">
        <authorList>
            <person name="Djurhuus A.M."/>
            <person name="Carstens A.B."/>
            <person name="Hansen L.H."/>
        </authorList>
    </citation>
    <scope>NUCLEOTIDE SEQUENCE</scope>
</reference>
<keyword evidence="3" id="KW-1185">Reference proteome</keyword>
<dbReference type="Proteomes" id="UP000240374">
    <property type="component" value="Segment"/>
</dbReference>
<keyword evidence="1" id="KW-1133">Transmembrane helix</keyword>
<protein>
    <submittedName>
        <fullName evidence="2">Uncharacterized protein</fullName>
    </submittedName>
</protein>
<sequence length="41" mass="4593">MRSYSVNKHHDDTDTGSMWGDAAFILLMLVGTFATLAWFVS</sequence>
<dbReference type="EMBL" id="MG018929">
    <property type="protein sequence ID" value="ATW58207.1"/>
    <property type="molecule type" value="Genomic_DNA"/>
</dbReference>
<name>A0A2H4P7Q8_9CAUD</name>
<keyword evidence="1" id="KW-0812">Transmembrane</keyword>
<feature type="transmembrane region" description="Helical" evidence="1">
    <location>
        <begin position="22"/>
        <end position="40"/>
    </location>
</feature>
<keyword evidence="1" id="KW-0472">Membrane</keyword>
<proteinExistence type="predicted"/>
<accession>A0A2H4P7Q8</accession>
<evidence type="ECO:0000313" key="2">
    <source>
        <dbReference type="EMBL" id="ATW58207.1"/>
    </source>
</evidence>